<dbReference type="InParanoid" id="A0A1S3H0H1"/>
<name>A0A1S3H0H1_LINAN</name>
<reference evidence="3" key="1">
    <citation type="submission" date="2025-08" db="UniProtKB">
        <authorList>
            <consortium name="RefSeq"/>
        </authorList>
    </citation>
    <scope>IDENTIFICATION</scope>
    <source>
        <tissue evidence="3">Gonads</tissue>
    </source>
</reference>
<dbReference type="Pfam" id="PF00995">
    <property type="entry name" value="Sec1"/>
    <property type="match status" value="1"/>
</dbReference>
<dbReference type="FunCoup" id="A0A1S3H0H1">
    <property type="interactions" value="2569"/>
</dbReference>
<dbReference type="Gene3D" id="3.40.50.1910">
    <property type="match status" value="1"/>
</dbReference>
<dbReference type="Gene3D" id="1.25.40.850">
    <property type="match status" value="1"/>
</dbReference>
<dbReference type="SUPFAM" id="SSF56815">
    <property type="entry name" value="Sec1/munc18-like (SM) proteins"/>
    <property type="match status" value="1"/>
</dbReference>
<dbReference type="Gene3D" id="3.40.50.2060">
    <property type="match status" value="1"/>
</dbReference>
<dbReference type="FunFam" id="3.40.50.1910:FF:000005">
    <property type="entry name" value="vacuolar protein sorting-associated protein 33A isoform X1"/>
    <property type="match status" value="1"/>
</dbReference>
<dbReference type="STRING" id="7574.A0A1S3H0H1"/>
<sequence>MSHLSSGRVNLGILRETYRRELLECIDKCTGSKALVWDEALTGPVGLIAEYPLLKEHEVDKMFPLSSGRLPQSSVQNIIFITRPKLALMNVIAENVRKEDQSGSFRKEFHVVFVPKKSLLCERKLKELGVYGNFNIIDEFSMELIPVESDVLTLESESSFKECILENDSTSMYYAAKALMTLQSLYGIIPSIHGKGELSRHVCDMILRMRREMAGSEPQITPQIDTLFLVDRTVDPLTPLLTQLTYEGLIDETFGINNTTIKVPPEKFAKQEGQAMAEVPTEPKKIRLNSAEELFAEIRDKNFNAVGPVLSRKAKLISAQYNERHQAKSVSQMKEFVSKLPHMQQAKQSLSTHTSIAELVKEVTDDDQFMENLRAQQDFVNGLETDKAHPYIDDCIAKEEPLIKVLRLMCVQCYCNNGFKPKVLEYYKREIIQTYGYQHILTLNNLEKAGLLRQQGQRTYPVIKKSLRLVVDEVNEQNPNDIAYVFSGYAPLSVRLAQILTRPGWRSITEVLQMLPGSTFEEIQQIPVGLRKRKASITSTHSNTMDQKVVLIFFLGGVTYAEIAALRFLSQQEDGPADYIIATTKLINGKTWLEAIMENVVPEEGNPFLM</sequence>
<dbReference type="PIRSF" id="PIRSF005715">
    <property type="entry name" value="VPS45_Sec1"/>
    <property type="match status" value="1"/>
</dbReference>
<comment type="similarity">
    <text evidence="1">Belongs to the STXBP/unc-18/SEC1 family.</text>
</comment>
<dbReference type="OMA" id="EFHIFFV"/>
<evidence type="ECO:0000313" key="2">
    <source>
        <dbReference type="Proteomes" id="UP000085678"/>
    </source>
</evidence>
<dbReference type="InterPro" id="IPR036045">
    <property type="entry name" value="Sec1-like_sf"/>
</dbReference>
<dbReference type="InterPro" id="IPR043127">
    <property type="entry name" value="Sec-1-like_dom3a"/>
</dbReference>
<dbReference type="InterPro" id="IPR001619">
    <property type="entry name" value="Sec1-like"/>
</dbReference>
<dbReference type="Gene3D" id="3.90.830.10">
    <property type="entry name" value="Syntaxin Binding Protein 1, Chain A, domain 2"/>
    <property type="match status" value="1"/>
</dbReference>
<evidence type="ECO:0000256" key="1">
    <source>
        <dbReference type="ARBA" id="ARBA00009884"/>
    </source>
</evidence>
<proteinExistence type="inferred from homology"/>
<dbReference type="OrthoDB" id="10262287at2759"/>
<gene>
    <name evidence="3" type="primary">LOC106150943</name>
</gene>
<dbReference type="RefSeq" id="XP_013379432.1">
    <property type="nucleotide sequence ID" value="XM_013523978.2"/>
</dbReference>
<dbReference type="PANTHER" id="PTHR11679">
    <property type="entry name" value="VESICLE PROTEIN SORTING-ASSOCIATED"/>
    <property type="match status" value="1"/>
</dbReference>
<dbReference type="InterPro" id="IPR043154">
    <property type="entry name" value="Sec-1-like_dom1"/>
</dbReference>
<protein>
    <submittedName>
        <fullName evidence="3">Vacuolar protein sorting-associated protein 33A</fullName>
    </submittedName>
</protein>
<dbReference type="Proteomes" id="UP000085678">
    <property type="component" value="Unplaced"/>
</dbReference>
<organism evidence="2 3">
    <name type="scientific">Lingula anatina</name>
    <name type="common">Brachiopod</name>
    <name type="synonym">Lingula unguis</name>
    <dbReference type="NCBI Taxonomy" id="7574"/>
    <lineage>
        <taxon>Eukaryota</taxon>
        <taxon>Metazoa</taxon>
        <taxon>Spiralia</taxon>
        <taxon>Lophotrochozoa</taxon>
        <taxon>Brachiopoda</taxon>
        <taxon>Linguliformea</taxon>
        <taxon>Lingulata</taxon>
        <taxon>Lingulida</taxon>
        <taxon>Linguloidea</taxon>
        <taxon>Lingulidae</taxon>
        <taxon>Lingula</taxon>
    </lineage>
</organism>
<dbReference type="InterPro" id="IPR043155">
    <property type="entry name" value="VPS33_dom3b"/>
</dbReference>
<dbReference type="GO" id="GO:0016192">
    <property type="term" value="P:vesicle-mediated transport"/>
    <property type="evidence" value="ECO:0007669"/>
    <property type="project" value="InterPro"/>
</dbReference>
<dbReference type="AlphaFoldDB" id="A0A1S3H0H1"/>
<dbReference type="GeneID" id="106150943"/>
<dbReference type="InterPro" id="IPR027482">
    <property type="entry name" value="Sec1-like_dom2"/>
</dbReference>
<keyword evidence="2" id="KW-1185">Reference proteome</keyword>
<evidence type="ECO:0000313" key="3">
    <source>
        <dbReference type="RefSeq" id="XP_013379432.1"/>
    </source>
</evidence>
<dbReference type="KEGG" id="lak:106150943"/>
<accession>A0A1S3H0H1</accession>